<dbReference type="GO" id="GO:0003677">
    <property type="term" value="F:DNA binding"/>
    <property type="evidence" value="ECO:0007669"/>
    <property type="project" value="UniProtKB-KW"/>
</dbReference>
<dbReference type="Pfam" id="PF00392">
    <property type="entry name" value="GntR"/>
    <property type="match status" value="1"/>
</dbReference>
<dbReference type="GO" id="GO:0003700">
    <property type="term" value="F:DNA-binding transcription factor activity"/>
    <property type="evidence" value="ECO:0007669"/>
    <property type="project" value="InterPro"/>
</dbReference>
<protein>
    <submittedName>
        <fullName evidence="4">GntR family transcriptional regulator</fullName>
    </submittedName>
</protein>
<organism evidence="4 5">
    <name type="scientific">Dolosigranulum pigrum</name>
    <dbReference type="NCBI Taxonomy" id="29394"/>
    <lineage>
        <taxon>Bacteria</taxon>
        <taxon>Bacillati</taxon>
        <taxon>Bacillota</taxon>
        <taxon>Bacilli</taxon>
        <taxon>Lactobacillales</taxon>
        <taxon>Carnobacteriaceae</taxon>
        <taxon>Dolosigranulum</taxon>
    </lineage>
</organism>
<dbReference type="InterPro" id="IPR036388">
    <property type="entry name" value="WH-like_DNA-bd_sf"/>
</dbReference>
<dbReference type="PROSITE" id="PS50949">
    <property type="entry name" value="HTH_GNTR"/>
    <property type="match status" value="1"/>
</dbReference>
<dbReference type="Proteomes" id="UP000249099">
    <property type="component" value="Unassembled WGS sequence"/>
</dbReference>
<keyword evidence="3" id="KW-0804">Transcription</keyword>
<evidence type="ECO:0000256" key="3">
    <source>
        <dbReference type="ARBA" id="ARBA00023163"/>
    </source>
</evidence>
<dbReference type="InterPro" id="IPR050679">
    <property type="entry name" value="Bact_HTH_transcr_reg"/>
</dbReference>
<dbReference type="CDD" id="cd07377">
    <property type="entry name" value="WHTH_GntR"/>
    <property type="match status" value="1"/>
</dbReference>
<dbReference type="InterPro" id="IPR000524">
    <property type="entry name" value="Tscrpt_reg_HTH_GntR"/>
</dbReference>
<evidence type="ECO:0000313" key="4">
    <source>
        <dbReference type="EMBL" id="RAN64432.1"/>
    </source>
</evidence>
<sequence length="239" mass="27601">MTTKRVPLYLQLTEKIIDQINDGTYEAGDKLPSERELCHIYDMSRITVRSALSELERDGYVKKFQGKGTFIANTTYQQNLLNVYSFTEETKKMGKTPQTNIVSFELVLADKKYASKLGIRVGDEMYRVVRCRLADQEPLIVETSYLPRYKFAHLTEKDLANSPMYDVFNRAYNIQATRAEEEFSITTLRDHEAELLAEAVGDPAMLVKRTAYDKSEEVIEYTISVINGQKYKYKVELQQ</sequence>
<proteinExistence type="predicted"/>
<evidence type="ECO:0000256" key="1">
    <source>
        <dbReference type="ARBA" id="ARBA00023015"/>
    </source>
</evidence>
<dbReference type="SMART" id="SM00866">
    <property type="entry name" value="UTRA"/>
    <property type="match status" value="1"/>
</dbReference>
<dbReference type="EMBL" id="NAQV01000006">
    <property type="protein sequence ID" value="RAN64432.1"/>
    <property type="molecule type" value="Genomic_DNA"/>
</dbReference>
<keyword evidence="1" id="KW-0805">Transcription regulation</keyword>
<dbReference type="Pfam" id="PF07702">
    <property type="entry name" value="UTRA"/>
    <property type="match status" value="1"/>
</dbReference>
<dbReference type="SUPFAM" id="SSF64288">
    <property type="entry name" value="Chorismate lyase-like"/>
    <property type="match status" value="1"/>
</dbReference>
<gene>
    <name evidence="4" type="ORF">B8A44_02300</name>
</gene>
<dbReference type="Gene3D" id="3.40.1410.10">
    <property type="entry name" value="Chorismate lyase-like"/>
    <property type="match status" value="1"/>
</dbReference>
<name>A0A328KG34_9LACT</name>
<dbReference type="PRINTS" id="PR00035">
    <property type="entry name" value="HTHGNTR"/>
</dbReference>
<accession>A0A328KG34</accession>
<dbReference type="RefSeq" id="WP_112767342.1">
    <property type="nucleotide sequence ID" value="NZ_CALUAQ010000013.1"/>
</dbReference>
<reference evidence="4 5" key="1">
    <citation type="submission" date="2017-03" db="EMBL/GenBank/DDBJ databases">
        <title>wgs assembly of Dolosigranulum pigrum KPL CDC strains.</title>
        <authorList>
            <person name="Brugger S.D."/>
            <person name="Pettigrew M."/>
            <person name="Kong Y."/>
            <person name="Lemon K.P."/>
        </authorList>
    </citation>
    <scope>NUCLEOTIDE SEQUENCE [LARGE SCALE GENOMIC DNA]</scope>
    <source>
        <strain evidence="4 5">KPL1931_CDC4294-98</strain>
    </source>
</reference>
<dbReference type="SMART" id="SM00345">
    <property type="entry name" value="HTH_GNTR"/>
    <property type="match status" value="1"/>
</dbReference>
<dbReference type="PANTHER" id="PTHR44846:SF1">
    <property type="entry name" value="MANNOSYL-D-GLYCERATE TRANSPORT_METABOLISM SYSTEM REPRESSOR MNGR-RELATED"/>
    <property type="match status" value="1"/>
</dbReference>
<dbReference type="GO" id="GO:0045892">
    <property type="term" value="P:negative regulation of DNA-templated transcription"/>
    <property type="evidence" value="ECO:0007669"/>
    <property type="project" value="TreeGrafter"/>
</dbReference>
<evidence type="ECO:0000256" key="2">
    <source>
        <dbReference type="ARBA" id="ARBA00023125"/>
    </source>
</evidence>
<dbReference type="Gene3D" id="1.10.10.10">
    <property type="entry name" value="Winged helix-like DNA-binding domain superfamily/Winged helix DNA-binding domain"/>
    <property type="match status" value="1"/>
</dbReference>
<comment type="caution">
    <text evidence="4">The sequence shown here is derived from an EMBL/GenBank/DDBJ whole genome shotgun (WGS) entry which is preliminary data.</text>
</comment>
<dbReference type="InterPro" id="IPR011663">
    <property type="entry name" value="UTRA"/>
</dbReference>
<dbReference type="AlphaFoldDB" id="A0A328KG34"/>
<evidence type="ECO:0000313" key="5">
    <source>
        <dbReference type="Proteomes" id="UP000249099"/>
    </source>
</evidence>
<dbReference type="InterPro" id="IPR036390">
    <property type="entry name" value="WH_DNA-bd_sf"/>
</dbReference>
<dbReference type="PANTHER" id="PTHR44846">
    <property type="entry name" value="MANNOSYL-D-GLYCERATE TRANSPORT/METABOLISM SYSTEM REPRESSOR MNGR-RELATED"/>
    <property type="match status" value="1"/>
</dbReference>
<dbReference type="FunFam" id="1.10.10.10:FF:000079">
    <property type="entry name" value="GntR family transcriptional regulator"/>
    <property type="match status" value="1"/>
</dbReference>
<dbReference type="InterPro" id="IPR028978">
    <property type="entry name" value="Chorismate_lyase_/UTRA_dom_sf"/>
</dbReference>
<dbReference type="OrthoDB" id="9815017at2"/>
<dbReference type="SUPFAM" id="SSF46785">
    <property type="entry name" value="Winged helix' DNA-binding domain"/>
    <property type="match status" value="1"/>
</dbReference>
<keyword evidence="2" id="KW-0238">DNA-binding</keyword>